<reference evidence="3 4" key="1">
    <citation type="submission" date="2018-06" db="EMBL/GenBank/DDBJ databases">
        <title>Streptacidiphilus pinicola sp. nov., isolated from pine grove soil.</title>
        <authorList>
            <person name="Roh S.G."/>
            <person name="Park S."/>
            <person name="Kim M.-K."/>
            <person name="Yun B.-R."/>
            <person name="Park J."/>
            <person name="Kim M.J."/>
            <person name="Kim Y.S."/>
            <person name="Kim S.B."/>
        </authorList>
    </citation>
    <scope>NUCLEOTIDE SEQUENCE [LARGE SCALE GENOMIC DNA]</scope>
    <source>
        <strain evidence="3 4">MMS16-CNU450</strain>
    </source>
</reference>
<evidence type="ECO:0000259" key="2">
    <source>
        <dbReference type="Pfam" id="PF07819"/>
    </source>
</evidence>
<organism evidence="3 4">
    <name type="scientific">Streptacidiphilus pinicola</name>
    <dbReference type="NCBI Taxonomy" id="2219663"/>
    <lineage>
        <taxon>Bacteria</taxon>
        <taxon>Bacillati</taxon>
        <taxon>Actinomycetota</taxon>
        <taxon>Actinomycetes</taxon>
        <taxon>Kitasatosporales</taxon>
        <taxon>Streptomycetaceae</taxon>
        <taxon>Streptacidiphilus</taxon>
    </lineage>
</organism>
<sequence>MGVGGHPSCFPGRSRELVRSSGHARHRPPPNIRRAISNSAAGTASCAGPDALVHRPRRPCGHQRALGGGQPGAPSRAAGNHGDSAGRLVAARRGRRGDHDGDHRGARHAGGGLRSSDGAGAGCLESHGDPAAARSGQLVNGGRAMKHRYTGRVVTALAALVLLAGTQAVAPRAAASAPALPSVLINWSDQCQSDRLGLDQDTVQLAPTLAGDTTPQGKPVAYAPDSRRRYTPVIIVHGWTGSDTHTSDRTGDFSSIIDLTANALGTVDTTRSLIGQFQNVPGAAVFTFDYHPYSARWVDDSHLGPALGKVIDCLYQASGQKVIVVAHSMGGLVTRYAATHPGPGAADRSREISTVVTFGTPETGSVAALLGETLLDQGAVTNQTLALIRTILAVCGSYTSNEIETGTLCDRLYAPARALESTAGQALRYGSPQLAALKPWPAGITVDALAGQTTFQVPDLGWFALPWDTVPVNVGDIIVTADSAQHGATLTKTVSCDYQLNPARGAGDFLDLRLRLASKADIAQEPLKAFTGACFHVDLMRGIELTNEALGAVADDLSSRQPVTAADLLSAPVPAACEHDAGTLTGGRLAGIPANHGSMELAWLDGGQRSDLLALGDLNGDGYGDAAATLACNAGGVAWPELVAFYTPGPHLLGYVSLGDINAPGRQPGEHADVYQLRYDNGAVVAEWSTPEDGDPGAMSSLDYTATLRWNGHGITAANLSATTELATAAQFVTDIRHGDAQAAQSLSAAGVAAEAANQLRSYPDAFQATPSCYGENSLDIPAPAAGLTAAGGPQWIQNAQRICLLPATATGAHYVALAMNKQGFQRWQVTSLAIV</sequence>
<dbReference type="AlphaFoldDB" id="A0A2X0IPB8"/>
<feature type="domain" description="GPI inositol-deacylase PGAP1-like alpha/beta" evidence="2">
    <location>
        <begin position="313"/>
        <end position="369"/>
    </location>
</feature>
<accession>A0A2X0IPB8</accession>
<evidence type="ECO:0000313" key="3">
    <source>
        <dbReference type="EMBL" id="RAG86487.1"/>
    </source>
</evidence>
<evidence type="ECO:0000313" key="4">
    <source>
        <dbReference type="Proteomes" id="UP000248889"/>
    </source>
</evidence>
<dbReference type="OrthoDB" id="8871309at2"/>
<proteinExistence type="predicted"/>
<name>A0A2X0IPB8_9ACTN</name>
<keyword evidence="4" id="KW-1185">Reference proteome</keyword>
<protein>
    <recommendedName>
        <fullName evidence="2">GPI inositol-deacylase PGAP1-like alpha/beta domain-containing protein</fullName>
    </recommendedName>
</protein>
<dbReference type="Pfam" id="PF07819">
    <property type="entry name" value="PGAP1"/>
    <property type="match status" value="1"/>
</dbReference>
<gene>
    <name evidence="3" type="ORF">DN069_06675</name>
</gene>
<evidence type="ECO:0000256" key="1">
    <source>
        <dbReference type="SAM" id="MobiDB-lite"/>
    </source>
</evidence>
<feature type="region of interest" description="Disordered" evidence="1">
    <location>
        <begin position="1"/>
        <end position="135"/>
    </location>
</feature>
<dbReference type="Gene3D" id="3.40.50.1820">
    <property type="entry name" value="alpha/beta hydrolase"/>
    <property type="match status" value="1"/>
</dbReference>
<dbReference type="SUPFAM" id="SSF53474">
    <property type="entry name" value="alpha/beta-Hydrolases"/>
    <property type="match status" value="1"/>
</dbReference>
<dbReference type="GO" id="GO:0016788">
    <property type="term" value="F:hydrolase activity, acting on ester bonds"/>
    <property type="evidence" value="ECO:0007669"/>
    <property type="project" value="InterPro"/>
</dbReference>
<dbReference type="InterPro" id="IPR029058">
    <property type="entry name" value="AB_hydrolase_fold"/>
</dbReference>
<dbReference type="Proteomes" id="UP000248889">
    <property type="component" value="Unassembled WGS sequence"/>
</dbReference>
<dbReference type="EMBL" id="QKYN01000027">
    <property type="protein sequence ID" value="RAG86487.1"/>
    <property type="molecule type" value="Genomic_DNA"/>
</dbReference>
<comment type="caution">
    <text evidence="3">The sequence shown here is derived from an EMBL/GenBank/DDBJ whole genome shotgun (WGS) entry which is preliminary data.</text>
</comment>
<dbReference type="InterPro" id="IPR012908">
    <property type="entry name" value="PGAP1-ab_dom-like"/>
</dbReference>